<evidence type="ECO:0000313" key="3">
    <source>
        <dbReference type="Proteomes" id="UP001597453"/>
    </source>
</evidence>
<evidence type="ECO:0000313" key="2">
    <source>
        <dbReference type="EMBL" id="MFD2675352.1"/>
    </source>
</evidence>
<accession>A0ABW5RK91</accession>
<sequence length="113" mass="12045">MCAVSGLLIYELLTQPALSLASSIALLVMAVLAAVALITLTVGVWRMQSWVRGPVTVWQVLQVAASVVILQGDIAAWIGWVLAALSLIGLLLSFSAPVGLALRRDRELEHGDR</sequence>
<name>A0ABW5RK91_9MICO</name>
<feature type="transmembrane region" description="Helical" evidence="1">
    <location>
        <begin position="55"/>
        <end position="71"/>
    </location>
</feature>
<keyword evidence="1" id="KW-0472">Membrane</keyword>
<evidence type="ECO:0000256" key="1">
    <source>
        <dbReference type="SAM" id="Phobius"/>
    </source>
</evidence>
<feature type="transmembrane region" description="Helical" evidence="1">
    <location>
        <begin position="77"/>
        <end position="102"/>
    </location>
</feature>
<comment type="caution">
    <text evidence="2">The sequence shown here is derived from an EMBL/GenBank/DDBJ whole genome shotgun (WGS) entry which is preliminary data.</text>
</comment>
<protein>
    <recommendedName>
        <fullName evidence="4">Integral membrane protein</fullName>
    </recommendedName>
</protein>
<dbReference type="RefSeq" id="WP_159421451.1">
    <property type="nucleotide sequence ID" value="NZ_JBHUNF010000004.1"/>
</dbReference>
<keyword evidence="1" id="KW-0812">Transmembrane</keyword>
<dbReference type="Proteomes" id="UP001597453">
    <property type="component" value="Unassembled WGS sequence"/>
</dbReference>
<evidence type="ECO:0008006" key="4">
    <source>
        <dbReference type="Google" id="ProtNLM"/>
    </source>
</evidence>
<keyword evidence="1" id="KW-1133">Transmembrane helix</keyword>
<dbReference type="EMBL" id="JBHUNF010000004">
    <property type="protein sequence ID" value="MFD2675352.1"/>
    <property type="molecule type" value="Genomic_DNA"/>
</dbReference>
<organism evidence="2 3">
    <name type="scientific">Gulosibacter bifidus</name>
    <dbReference type="NCBI Taxonomy" id="272239"/>
    <lineage>
        <taxon>Bacteria</taxon>
        <taxon>Bacillati</taxon>
        <taxon>Actinomycetota</taxon>
        <taxon>Actinomycetes</taxon>
        <taxon>Micrococcales</taxon>
        <taxon>Microbacteriaceae</taxon>
        <taxon>Gulosibacter</taxon>
    </lineage>
</organism>
<reference evidence="3" key="1">
    <citation type="journal article" date="2019" name="Int. J. Syst. Evol. Microbiol.">
        <title>The Global Catalogue of Microorganisms (GCM) 10K type strain sequencing project: providing services to taxonomists for standard genome sequencing and annotation.</title>
        <authorList>
            <consortium name="The Broad Institute Genomics Platform"/>
            <consortium name="The Broad Institute Genome Sequencing Center for Infectious Disease"/>
            <person name="Wu L."/>
            <person name="Ma J."/>
        </authorList>
    </citation>
    <scope>NUCLEOTIDE SEQUENCE [LARGE SCALE GENOMIC DNA]</scope>
    <source>
        <strain evidence="3">TISTR 1511</strain>
    </source>
</reference>
<proteinExistence type="predicted"/>
<gene>
    <name evidence="2" type="ORF">ACFSUQ_08615</name>
</gene>
<feature type="transmembrane region" description="Helical" evidence="1">
    <location>
        <begin position="20"/>
        <end position="43"/>
    </location>
</feature>
<keyword evidence="3" id="KW-1185">Reference proteome</keyword>